<evidence type="ECO:0000256" key="1">
    <source>
        <dbReference type="ARBA" id="ARBA00005325"/>
    </source>
</evidence>
<keyword evidence="4 8" id="KW-0378">Hydrolase</keyword>
<dbReference type="InterPro" id="IPR036852">
    <property type="entry name" value="Peptidase_S8/S53_dom_sf"/>
</dbReference>
<reference evidence="14" key="1">
    <citation type="journal article" date="2016" name="Nat. Commun.">
        <title>Genome analysis of three Pneumocystis species reveals adaptation mechanisms to life exclusively in mammalian hosts.</title>
        <authorList>
            <person name="Ma L."/>
            <person name="Chen Z."/>
            <person name="Huang D.W."/>
            <person name="Kutty G."/>
            <person name="Ishihara M."/>
            <person name="Wang H."/>
            <person name="Abouelleil A."/>
            <person name="Bishop L."/>
            <person name="Davey E."/>
            <person name="Deng R."/>
            <person name="Deng X."/>
            <person name="Fan L."/>
            <person name="Fantoni G."/>
            <person name="Fitzgerald M."/>
            <person name="Gogineni E."/>
            <person name="Goldberg J.M."/>
            <person name="Handley G."/>
            <person name="Hu X."/>
            <person name="Huber C."/>
            <person name="Jiao X."/>
            <person name="Jones K."/>
            <person name="Levin J.Z."/>
            <person name="Liu Y."/>
            <person name="Macdonald P."/>
            <person name="Melnikov A."/>
            <person name="Raley C."/>
            <person name="Sassi M."/>
            <person name="Sherman B.T."/>
            <person name="Song X."/>
            <person name="Sykes S."/>
            <person name="Tran B."/>
            <person name="Walsh L."/>
            <person name="Xia Y."/>
            <person name="Yang J."/>
            <person name="Young S."/>
            <person name="Zeng Q."/>
            <person name="Zheng X."/>
            <person name="Stephens R."/>
            <person name="Nusbaum C."/>
            <person name="Birren B.W."/>
            <person name="Azadi P."/>
            <person name="Lempicki R.A."/>
            <person name="Cuomo C.A."/>
            <person name="Kovacs J.A."/>
        </authorList>
    </citation>
    <scope>NUCLEOTIDE SEQUENCE [LARGE SCALE GENOMIC DNA]</scope>
    <source>
        <strain evidence="14">B80</strain>
    </source>
</reference>
<dbReference type="Proteomes" id="UP000054454">
    <property type="component" value="Unassembled WGS sequence"/>
</dbReference>
<feature type="compositionally biased region" description="Low complexity" evidence="9">
    <location>
        <begin position="759"/>
        <end position="779"/>
    </location>
</feature>
<dbReference type="SUPFAM" id="SSF52743">
    <property type="entry name" value="Subtilisin-like"/>
    <property type="match status" value="1"/>
</dbReference>
<feature type="region of interest" description="Disordered" evidence="9">
    <location>
        <begin position="649"/>
        <end position="920"/>
    </location>
</feature>
<evidence type="ECO:0000256" key="3">
    <source>
        <dbReference type="ARBA" id="ARBA00022729"/>
    </source>
</evidence>
<name>A0A0W4ZSL3_PNEC8</name>
<dbReference type="InterPro" id="IPR000209">
    <property type="entry name" value="Peptidase_S8/S53_dom"/>
</dbReference>
<keyword evidence="6" id="KW-0106">Calcium</keyword>
<evidence type="ECO:0000256" key="2">
    <source>
        <dbReference type="ARBA" id="ARBA00022670"/>
    </source>
</evidence>
<dbReference type="InterPro" id="IPR008979">
    <property type="entry name" value="Galactose-bd-like_sf"/>
</dbReference>
<proteinExistence type="inferred from homology"/>
<dbReference type="AlphaFoldDB" id="A0A0W4ZSL3"/>
<feature type="signal peptide" evidence="11">
    <location>
        <begin position="1"/>
        <end position="21"/>
    </location>
</feature>
<feature type="compositionally biased region" description="Pro residues" evidence="9">
    <location>
        <begin position="657"/>
        <end position="671"/>
    </location>
</feature>
<dbReference type="Pfam" id="PF00082">
    <property type="entry name" value="Peptidase_S8"/>
    <property type="match status" value="1"/>
</dbReference>
<dbReference type="PANTHER" id="PTHR42884:SF14">
    <property type="entry name" value="NEUROENDOCRINE CONVERTASE 1"/>
    <property type="match status" value="1"/>
</dbReference>
<dbReference type="PANTHER" id="PTHR42884">
    <property type="entry name" value="PROPROTEIN CONVERTASE SUBTILISIN/KEXIN-RELATED"/>
    <property type="match status" value="1"/>
</dbReference>
<evidence type="ECO:0000256" key="7">
    <source>
        <dbReference type="PIRSR" id="PIRSR615500-1"/>
    </source>
</evidence>
<dbReference type="GO" id="GO:0004252">
    <property type="term" value="F:serine-type endopeptidase activity"/>
    <property type="evidence" value="ECO:0007669"/>
    <property type="project" value="UniProtKB-UniRule"/>
</dbReference>
<feature type="transmembrane region" description="Helical" evidence="10">
    <location>
        <begin position="932"/>
        <end position="949"/>
    </location>
</feature>
<feature type="compositionally biased region" description="Low complexity" evidence="9">
    <location>
        <begin position="699"/>
        <end position="722"/>
    </location>
</feature>
<dbReference type="PROSITE" id="PS51892">
    <property type="entry name" value="SUBTILASE"/>
    <property type="match status" value="1"/>
</dbReference>
<dbReference type="GO" id="GO:0005802">
    <property type="term" value="C:trans-Golgi network"/>
    <property type="evidence" value="ECO:0007669"/>
    <property type="project" value="TreeGrafter"/>
</dbReference>
<keyword evidence="5 8" id="KW-0720">Serine protease</keyword>
<gene>
    <name evidence="13" type="ORF">T552_00004</name>
</gene>
<feature type="domain" description="P/Homo B" evidence="12">
    <location>
        <begin position="505"/>
        <end position="639"/>
    </location>
</feature>
<dbReference type="GO" id="GO:0016485">
    <property type="term" value="P:protein processing"/>
    <property type="evidence" value="ECO:0007669"/>
    <property type="project" value="TreeGrafter"/>
</dbReference>
<dbReference type="OrthoDB" id="300641at2759"/>
<protein>
    <recommendedName>
        <fullName evidence="12">P/Homo B domain-containing protein</fullName>
    </recommendedName>
</protein>
<dbReference type="Gene3D" id="2.60.120.260">
    <property type="entry name" value="Galactose-binding domain-like"/>
    <property type="match status" value="1"/>
</dbReference>
<dbReference type="VEuPathDB" id="FungiDB:T552_00004"/>
<evidence type="ECO:0000256" key="10">
    <source>
        <dbReference type="SAM" id="Phobius"/>
    </source>
</evidence>
<dbReference type="GO" id="GO:0000139">
    <property type="term" value="C:Golgi membrane"/>
    <property type="evidence" value="ECO:0007669"/>
    <property type="project" value="TreeGrafter"/>
</dbReference>
<evidence type="ECO:0000256" key="4">
    <source>
        <dbReference type="ARBA" id="ARBA00022801"/>
    </source>
</evidence>
<dbReference type="InterPro" id="IPR034182">
    <property type="entry name" value="Kexin/furin"/>
</dbReference>
<evidence type="ECO:0000256" key="11">
    <source>
        <dbReference type="SAM" id="SignalP"/>
    </source>
</evidence>
<feature type="compositionally biased region" description="Pro residues" evidence="9">
    <location>
        <begin position="723"/>
        <end position="758"/>
    </location>
</feature>
<evidence type="ECO:0000256" key="6">
    <source>
        <dbReference type="ARBA" id="ARBA00022837"/>
    </source>
</evidence>
<dbReference type="Gene3D" id="3.40.50.200">
    <property type="entry name" value="Peptidase S8/S53 domain"/>
    <property type="match status" value="1"/>
</dbReference>
<keyword evidence="2 8" id="KW-0645">Protease</keyword>
<dbReference type="PRINTS" id="PR00723">
    <property type="entry name" value="SUBTILISIN"/>
</dbReference>
<comment type="caution">
    <text evidence="13">The sequence shown here is derived from an EMBL/GenBank/DDBJ whole genome shotgun (WGS) entry which is preliminary data.</text>
</comment>
<feature type="active site" description="Charge relay system" evidence="7 8">
    <location>
        <position position="258"/>
    </location>
</feature>
<dbReference type="EMBL" id="LFVZ01000001">
    <property type="protein sequence ID" value="KTW31359.1"/>
    <property type="molecule type" value="Genomic_DNA"/>
</dbReference>
<evidence type="ECO:0000313" key="14">
    <source>
        <dbReference type="Proteomes" id="UP000054454"/>
    </source>
</evidence>
<keyword evidence="10" id="KW-0812">Transmembrane</keyword>
<keyword evidence="3 11" id="KW-0732">Signal</keyword>
<accession>A0A0W4ZSL3</accession>
<feature type="active site" description="Charge relay system" evidence="7 8">
    <location>
        <position position="429"/>
    </location>
</feature>
<dbReference type="PROSITE" id="PS51829">
    <property type="entry name" value="P_HOMO_B"/>
    <property type="match status" value="1"/>
</dbReference>
<feature type="chain" id="PRO_5006933892" description="P/Homo B domain-containing protein" evidence="11">
    <location>
        <begin position="22"/>
        <end position="950"/>
    </location>
</feature>
<dbReference type="GeneID" id="28934828"/>
<dbReference type="Pfam" id="PF01483">
    <property type="entry name" value="P_proprotein"/>
    <property type="match status" value="1"/>
</dbReference>
<dbReference type="InterPro" id="IPR002884">
    <property type="entry name" value="P_dom"/>
</dbReference>
<evidence type="ECO:0000256" key="9">
    <source>
        <dbReference type="SAM" id="MobiDB-lite"/>
    </source>
</evidence>
<dbReference type="CDD" id="cd04059">
    <property type="entry name" value="Peptidases_S8_Protein_convertases_Kexins_Furin-like"/>
    <property type="match status" value="1"/>
</dbReference>
<feature type="compositionally biased region" description="Low complexity" evidence="9">
    <location>
        <begin position="869"/>
        <end position="920"/>
    </location>
</feature>
<dbReference type="SUPFAM" id="SSF49785">
    <property type="entry name" value="Galactose-binding domain-like"/>
    <property type="match status" value="1"/>
</dbReference>
<evidence type="ECO:0000256" key="5">
    <source>
        <dbReference type="ARBA" id="ARBA00022825"/>
    </source>
</evidence>
<feature type="active site" description="Charge relay system" evidence="7 8">
    <location>
        <position position="220"/>
    </location>
</feature>
<keyword evidence="10" id="KW-1133">Transmembrane helix</keyword>
<keyword evidence="10" id="KW-0472">Membrane</keyword>
<evidence type="ECO:0000256" key="8">
    <source>
        <dbReference type="PROSITE-ProRule" id="PRU01240"/>
    </source>
</evidence>
<organism evidence="13 14">
    <name type="scientific">Pneumocystis carinii (strain B80)</name>
    <name type="common">Rat pneumocystis pneumonia agent</name>
    <name type="synonym">Pneumocystis carinii f. sp. carinii</name>
    <dbReference type="NCBI Taxonomy" id="1408658"/>
    <lineage>
        <taxon>Eukaryota</taxon>
        <taxon>Fungi</taxon>
        <taxon>Dikarya</taxon>
        <taxon>Ascomycota</taxon>
        <taxon>Taphrinomycotina</taxon>
        <taxon>Pneumocystomycetes</taxon>
        <taxon>Pneumocystaceae</taxon>
        <taxon>Pneumocystis</taxon>
    </lineage>
</organism>
<comment type="similarity">
    <text evidence="1">Belongs to the peptidase S8 family. Furin subfamily.</text>
</comment>
<evidence type="ECO:0000259" key="12">
    <source>
        <dbReference type="PROSITE" id="PS51829"/>
    </source>
</evidence>
<dbReference type="RefSeq" id="XP_018227475.1">
    <property type="nucleotide sequence ID" value="XM_018368626.1"/>
</dbReference>
<sequence length="950" mass="105807">MILKILLTLTLYWIYLVRVRCETVPVDFENNDYYHFHFSEDVDIEEFSRAIGFKYHMKVEYLDNHHIFFIEKSVLEDEIKEKIENYFSLEKGRNAINGFNSDKLFYYEKQKLVKRENRALIRDDIYFDNQDLYNDEVVNNVVKDPMGDQAEKPTENQAENRAENLTQKLEEIKKQLNISDPCFDKQWYLFNTKDPGVDINVTGVWLQGITGKNVTVAIADDGLDYTNQDLAPNYNANASYDFDSKDFNPKPEKPDESHATKCAGEVAAARNTLCGLGVAYESNISGIRFLSSSHAFILEKDAVSYKPDVNHIYSCSWGPSDNGDVAMPMFPTTYSAIIKGIKEGRNGLGSIYVFGSGNGGHFDDCNYDGYANSPYTVTIASIDSEDKNLYFSESCPCILASTYSGGEKGYIYTTDVGTTNCTTEHSGTSASTAIAAGIIALVLSVNPNLTWRDVQALIVETAVPFNMKEYEWDKLHSGRYYNNFFGYGKLDAYRMVEKAKTFKTLNAQTMFSTQLIHVNMKFPEPSRRITSSFYIHRGYPKHYNFKSLEYVGVSFYYKHRIRGSLEFKITSPSGVTSKLTRVRFRDNKSGTFRWIFTTVKHWGEGIVGKWTIDVRDKNMWDEQGYIFNWQLHFFGESIDSNKVPVLSYPFTHKQPTTTPPPDPDATPPPDPDANLQPDSNADPQPQPDVKPLPSSDLEPQPSSDPGSPPSSDSESPPSSEPGYQPPSKPGPQPPSEPPPQPPLDPRPPSKPYPNPPSDPSSQQDPDTSLSSNLTSTSSSEPPPLPPPPPPAPTPPPPAPTPAPPPPPPPPPSRPEPQPQPRPEPQPQPPKPPQPEPPAPPPKPQPEPPAPPPKPQPEPPAPPPKPQPEQKPTSITSSTSTTSSSKTKISTTRKASSTKTSSTTKTSTRPSPTKGTSTGSGASHLSFFEKRHLLLQMILLLFFFLFLGYSF</sequence>
<feature type="compositionally biased region" description="Pro residues" evidence="9">
    <location>
        <begin position="780"/>
        <end position="868"/>
    </location>
</feature>
<dbReference type="InterPro" id="IPR015500">
    <property type="entry name" value="Peptidase_S8_subtilisin-rel"/>
</dbReference>
<evidence type="ECO:0000313" key="13">
    <source>
        <dbReference type="EMBL" id="KTW31359.1"/>
    </source>
</evidence>
<keyword evidence="14" id="KW-1185">Reference proteome</keyword>